<dbReference type="EMBL" id="CP034928">
    <property type="protein sequence ID" value="QAA76698.1"/>
    <property type="molecule type" value="Genomic_DNA"/>
</dbReference>
<dbReference type="AlphaFoldDB" id="A0A410FUS5"/>
<evidence type="ECO:0000313" key="2">
    <source>
        <dbReference type="EMBL" id="QAA76698.1"/>
    </source>
</evidence>
<sequence>MGGKRVAAAIGVVVGAGLLTGCCLFSGNPTVTIMGPSTATVGQSVTFMAQATGGGGTYTYVWMGAMGQGAMATATFTSPGSQVVMVTVTDNCGKTASAQWTVTVTGDSPSGNLSGMWSGTIYDNRGDSMQFSLQLTHVGTNVTGTAYGGGLSSSGSGSYAAGQFQFQFQWWRTTTVVTLVGTYNPGANELSGDWMIGGLRGGSWRVRR</sequence>
<proteinExistence type="predicted"/>
<dbReference type="InterPro" id="IPR013783">
    <property type="entry name" value="Ig-like_fold"/>
</dbReference>
<evidence type="ECO:0000313" key="3">
    <source>
        <dbReference type="Proteomes" id="UP000287233"/>
    </source>
</evidence>
<dbReference type="PROSITE" id="PS50093">
    <property type="entry name" value="PKD"/>
    <property type="match status" value="1"/>
</dbReference>
<dbReference type="Proteomes" id="UP000287233">
    <property type="component" value="Chromosome"/>
</dbReference>
<dbReference type="KEGG" id="bih:BIP78_0932"/>
<dbReference type="Gene3D" id="2.60.40.10">
    <property type="entry name" value="Immunoglobulins"/>
    <property type="match status" value="1"/>
</dbReference>
<evidence type="ECO:0000259" key="1">
    <source>
        <dbReference type="PROSITE" id="PS50093"/>
    </source>
</evidence>
<dbReference type="InterPro" id="IPR035986">
    <property type="entry name" value="PKD_dom_sf"/>
</dbReference>
<dbReference type="CDD" id="cd00146">
    <property type="entry name" value="PKD"/>
    <property type="match status" value="1"/>
</dbReference>
<gene>
    <name evidence="2" type="ORF">BIP78_0932</name>
</gene>
<accession>A0A410FUS5</accession>
<protein>
    <recommendedName>
        <fullName evidence="1">PKD domain-containing protein</fullName>
    </recommendedName>
</protein>
<dbReference type="InterPro" id="IPR000601">
    <property type="entry name" value="PKD_dom"/>
</dbReference>
<organism evidence="2 3">
    <name type="scientific">Bipolaricaulis sibiricus</name>
    <dbReference type="NCBI Taxonomy" id="2501609"/>
    <lineage>
        <taxon>Bacteria</taxon>
        <taxon>Candidatus Bipolaricaulota</taxon>
        <taxon>Candidatus Bipolaricaulia</taxon>
        <taxon>Candidatus Bipolaricaulales</taxon>
        <taxon>Candidatus Bipolaricaulaceae</taxon>
        <taxon>Candidatus Bipolaricaulis</taxon>
    </lineage>
</organism>
<feature type="domain" description="PKD" evidence="1">
    <location>
        <begin position="28"/>
        <end position="105"/>
    </location>
</feature>
<dbReference type="SUPFAM" id="SSF49299">
    <property type="entry name" value="PKD domain"/>
    <property type="match status" value="1"/>
</dbReference>
<reference evidence="3" key="1">
    <citation type="submission" date="2018-12" db="EMBL/GenBank/DDBJ databases">
        <title>Complete genome sequence of an uncultured bacterium of the candidate phylum Bipolaricaulota.</title>
        <authorList>
            <person name="Kadnikov V.V."/>
            <person name="Mardanov A.V."/>
            <person name="Beletsky A.V."/>
            <person name="Frank Y.A."/>
            <person name="Karnachuk O.V."/>
            <person name="Ravin N.V."/>
        </authorList>
    </citation>
    <scope>NUCLEOTIDE SEQUENCE [LARGE SCALE GENOMIC DNA]</scope>
</reference>
<name>A0A410FUS5_BIPS1</name>
<dbReference type="Pfam" id="PF18911">
    <property type="entry name" value="PKD_4"/>
    <property type="match status" value="1"/>
</dbReference>
<dbReference type="PROSITE" id="PS51257">
    <property type="entry name" value="PROKAR_LIPOPROTEIN"/>
    <property type="match status" value="1"/>
</dbReference>